<dbReference type="EMBL" id="BJHY01000001">
    <property type="protein sequence ID" value="GDY71577.1"/>
    <property type="molecule type" value="Genomic_DNA"/>
</dbReference>
<organism evidence="2 3">
    <name type="scientific">Streptomyces avermitilis</name>
    <dbReference type="NCBI Taxonomy" id="33903"/>
    <lineage>
        <taxon>Bacteria</taxon>
        <taxon>Bacillati</taxon>
        <taxon>Actinomycetota</taxon>
        <taxon>Actinomycetes</taxon>
        <taxon>Kitasatosporales</taxon>
        <taxon>Streptomycetaceae</taxon>
        <taxon>Streptomyces</taxon>
    </lineage>
</organism>
<feature type="compositionally biased region" description="Basic residues" evidence="1">
    <location>
        <begin position="126"/>
        <end position="141"/>
    </location>
</feature>
<feature type="region of interest" description="Disordered" evidence="1">
    <location>
        <begin position="73"/>
        <end position="141"/>
    </location>
</feature>
<dbReference type="Proteomes" id="UP000299211">
    <property type="component" value="Unassembled WGS sequence"/>
</dbReference>
<evidence type="ECO:0000313" key="3">
    <source>
        <dbReference type="Proteomes" id="UP000299211"/>
    </source>
</evidence>
<protein>
    <submittedName>
        <fullName evidence="2">Uncharacterized protein</fullName>
    </submittedName>
</protein>
<dbReference type="AlphaFoldDB" id="A0A4D4MK09"/>
<evidence type="ECO:0000256" key="1">
    <source>
        <dbReference type="SAM" id="MobiDB-lite"/>
    </source>
</evidence>
<name>A0A4D4MK09_STRAX</name>
<feature type="compositionally biased region" description="Low complexity" evidence="1">
    <location>
        <begin position="93"/>
        <end position="115"/>
    </location>
</feature>
<accession>A0A4D4MK09</accession>
<reference evidence="2 3" key="1">
    <citation type="submission" date="2019-04" db="EMBL/GenBank/DDBJ databases">
        <title>Draft genome sequences of Streptomyces avermitilis ATCC 31267.</title>
        <authorList>
            <person name="Komaki H."/>
            <person name="Tamura T."/>
            <person name="Hosoyama A."/>
        </authorList>
    </citation>
    <scope>NUCLEOTIDE SEQUENCE [LARGE SCALE GENOMIC DNA]</scope>
    <source>
        <strain evidence="2 3">ATCC 31267</strain>
    </source>
</reference>
<evidence type="ECO:0000313" key="2">
    <source>
        <dbReference type="EMBL" id="GDY71577.1"/>
    </source>
</evidence>
<gene>
    <name evidence="2" type="ORF">SAV31267_010620</name>
</gene>
<comment type="caution">
    <text evidence="2">The sequence shown here is derived from an EMBL/GenBank/DDBJ whole genome shotgun (WGS) entry which is preliminary data.</text>
</comment>
<sequence length="141" mass="14763">MRSETCHVTVVSQTADQVNPGSRHCSLKRRVSVRNRHLDFYFGDFMQYRTGIRRAAQTMVTVSAAALLMTGCQSGGTEAAGTPGSPSGVPDKATGSSSSAPTSAASRPAGAGSSTLPAGNASPRPGVRRPGRRPRRPRRVP</sequence>
<proteinExistence type="predicted"/>